<gene>
    <name evidence="2" type="ORF">FNU76_05750</name>
</gene>
<reference evidence="3" key="1">
    <citation type="submission" date="2019-07" db="EMBL/GenBank/DDBJ databases">
        <title>Chitinimonas sp. nov., isolated from Ny-Alesund, arctica soil.</title>
        <authorList>
            <person name="Xu Q."/>
            <person name="Peng F."/>
        </authorList>
    </citation>
    <scope>NUCLEOTIDE SEQUENCE [LARGE SCALE GENOMIC DNA]</scope>
    <source>
        <strain evidence="3">R3-44</strain>
    </source>
</reference>
<dbReference type="KEGG" id="cari:FNU76_05750"/>
<organism evidence="2 3">
    <name type="scientific">Chitinimonas arctica</name>
    <dbReference type="NCBI Taxonomy" id="2594795"/>
    <lineage>
        <taxon>Bacteria</taxon>
        <taxon>Pseudomonadati</taxon>
        <taxon>Pseudomonadota</taxon>
        <taxon>Betaproteobacteria</taxon>
        <taxon>Neisseriales</taxon>
        <taxon>Chitinibacteraceae</taxon>
        <taxon>Chitinimonas</taxon>
    </lineage>
</organism>
<feature type="domain" description="DUF7660" evidence="1">
    <location>
        <begin position="12"/>
        <end position="84"/>
    </location>
</feature>
<evidence type="ECO:0000313" key="2">
    <source>
        <dbReference type="EMBL" id="QDQ25894.1"/>
    </source>
</evidence>
<dbReference type="Pfam" id="PF24693">
    <property type="entry name" value="DUF7660"/>
    <property type="match status" value="1"/>
</dbReference>
<dbReference type="OrthoDB" id="1373771at2"/>
<dbReference type="EMBL" id="CP041730">
    <property type="protein sequence ID" value="QDQ25894.1"/>
    <property type="molecule type" value="Genomic_DNA"/>
</dbReference>
<proteinExistence type="predicted"/>
<name>A0A516SCL9_9NEIS</name>
<dbReference type="AlphaFoldDB" id="A0A516SCL9"/>
<keyword evidence="3" id="KW-1185">Reference proteome</keyword>
<evidence type="ECO:0000259" key="1">
    <source>
        <dbReference type="Pfam" id="PF24693"/>
    </source>
</evidence>
<evidence type="ECO:0000313" key="3">
    <source>
        <dbReference type="Proteomes" id="UP000317550"/>
    </source>
</evidence>
<dbReference type="InterPro" id="IPR056077">
    <property type="entry name" value="DUF7660"/>
</dbReference>
<sequence>MDLKLKTDTVSSRDDFIEFVDALRLDLSTNRTKWQNASLDDFLEALSAWVQDMDGYYLNNNLPIPTSPEWKTIAEMMLAAKFYE</sequence>
<dbReference type="Proteomes" id="UP000317550">
    <property type="component" value="Chromosome"/>
</dbReference>
<protein>
    <recommendedName>
        <fullName evidence="1">DUF7660 domain-containing protein</fullName>
    </recommendedName>
</protein>
<accession>A0A516SCL9</accession>